<comment type="caution">
    <text evidence="1">The sequence shown here is derived from an EMBL/GenBank/DDBJ whole genome shotgun (WGS) entry which is preliminary data.</text>
</comment>
<protein>
    <submittedName>
        <fullName evidence="1">Uncharacterized protein</fullName>
    </submittedName>
</protein>
<accession>A0ABV9KUC9</accession>
<gene>
    <name evidence="1" type="ORF">ACFO6W_07270</name>
</gene>
<dbReference type="RefSeq" id="WP_379994810.1">
    <property type="nucleotide sequence ID" value="NZ_JBHSGN010000057.1"/>
</dbReference>
<proteinExistence type="predicted"/>
<organism evidence="1 2">
    <name type="scientific">Dysgonomonas termitidis</name>
    <dbReference type="NCBI Taxonomy" id="1516126"/>
    <lineage>
        <taxon>Bacteria</taxon>
        <taxon>Pseudomonadati</taxon>
        <taxon>Bacteroidota</taxon>
        <taxon>Bacteroidia</taxon>
        <taxon>Bacteroidales</taxon>
        <taxon>Dysgonomonadaceae</taxon>
        <taxon>Dysgonomonas</taxon>
    </lineage>
</organism>
<name>A0ABV9KUC9_9BACT</name>
<dbReference type="Proteomes" id="UP001596023">
    <property type="component" value="Unassembled WGS sequence"/>
</dbReference>
<sequence length="119" mass="13650">MSENDERKNYLNATMYEIFICRAFKCNNSKNGAHLSNMKNLIDAENGKLWVSHLPSASAQLITVKKYISNAIDEFLKKRLSNAERENLLKLKHIVELATSSSQLFQVIDEGLEITDRFK</sequence>
<dbReference type="EMBL" id="JBHSGN010000057">
    <property type="protein sequence ID" value="MFC4673487.1"/>
    <property type="molecule type" value="Genomic_DNA"/>
</dbReference>
<evidence type="ECO:0000313" key="2">
    <source>
        <dbReference type="Proteomes" id="UP001596023"/>
    </source>
</evidence>
<keyword evidence="2" id="KW-1185">Reference proteome</keyword>
<evidence type="ECO:0000313" key="1">
    <source>
        <dbReference type="EMBL" id="MFC4673487.1"/>
    </source>
</evidence>
<reference evidence="2" key="1">
    <citation type="journal article" date="2019" name="Int. J. Syst. Evol. Microbiol.">
        <title>The Global Catalogue of Microorganisms (GCM) 10K type strain sequencing project: providing services to taxonomists for standard genome sequencing and annotation.</title>
        <authorList>
            <consortium name="The Broad Institute Genomics Platform"/>
            <consortium name="The Broad Institute Genome Sequencing Center for Infectious Disease"/>
            <person name="Wu L."/>
            <person name="Ma J."/>
        </authorList>
    </citation>
    <scope>NUCLEOTIDE SEQUENCE [LARGE SCALE GENOMIC DNA]</scope>
    <source>
        <strain evidence="2">CCUG 66188</strain>
    </source>
</reference>